<comment type="function">
    <text evidence="4">Hydroxynaphthalene reductase-like protein; part of the Pks2 gene cluster that mediates the formation of infectious structures (appressoria), enabling these fungi to kill insects faster. The product of the Pks2 gene cluster is different from the one of Pks1 and has still not been identified.</text>
</comment>
<sequence length="283" mass="28972">MSAANPSRPSRSLKGKVAIVTGAGSRGETIGNGRAIALLLAEDGAKVVCVDRESALAQRTAELVLAENSGASALAVAADVSSADECARVVDAALRVFGRVDVLVNGVGVLGPPGTAVDVDAARWARGLEVNVTSMMLMAKYAVPAMRDNEPEAGVRGSIVNLGSVAGLRGGTPSLLYPTSKGAVVNMTRAMAAHHAKDGVRVNCVCPGMLFTPMVCDAEGGMSAEVREARRRRSLLQTEGNAWDCAGPVRFLAGGEARWITGTVLTVDAGATCALAVSMPDGE</sequence>
<protein>
    <recommendedName>
        <fullName evidence="2">Hydroxynaphthalene reductase-like protein Arp2</fullName>
    </recommendedName>
</protein>
<comment type="similarity">
    <text evidence="1">Belongs to the short-chain dehydrogenases/reductases (SDR) family.</text>
</comment>
<dbReference type="InterPro" id="IPR020904">
    <property type="entry name" value="Sc_DH/Rdtase_CS"/>
</dbReference>
<dbReference type="CDD" id="cd05233">
    <property type="entry name" value="SDR_c"/>
    <property type="match status" value="1"/>
</dbReference>
<keyword evidence="6" id="KW-1185">Reference proteome</keyword>
<dbReference type="AlphaFoldDB" id="A0A0B4GV23"/>
<dbReference type="Gene3D" id="3.40.50.720">
    <property type="entry name" value="NAD(P)-binding Rossmann-like Domain"/>
    <property type="match status" value="1"/>
</dbReference>
<organism evidence="5 6">
    <name type="scientific">Metarhizium guizhouense (strain ARSEF 977)</name>
    <dbReference type="NCBI Taxonomy" id="1276136"/>
    <lineage>
        <taxon>Eukaryota</taxon>
        <taxon>Fungi</taxon>
        <taxon>Dikarya</taxon>
        <taxon>Ascomycota</taxon>
        <taxon>Pezizomycotina</taxon>
        <taxon>Sordariomycetes</taxon>
        <taxon>Hypocreomycetidae</taxon>
        <taxon>Hypocreales</taxon>
        <taxon>Clavicipitaceae</taxon>
        <taxon>Metarhizium</taxon>
    </lineage>
</organism>
<comment type="caution">
    <text evidence="5">The sequence shown here is derived from an EMBL/GenBank/DDBJ whole genome shotgun (WGS) entry which is preliminary data.</text>
</comment>
<evidence type="ECO:0000256" key="3">
    <source>
        <dbReference type="ARBA" id="ARBA00022857"/>
    </source>
</evidence>
<dbReference type="PANTHER" id="PTHR42760">
    <property type="entry name" value="SHORT-CHAIN DEHYDROGENASES/REDUCTASES FAMILY MEMBER"/>
    <property type="match status" value="1"/>
</dbReference>
<keyword evidence="3" id="KW-0521">NADP</keyword>
<dbReference type="OrthoDB" id="1393670at2759"/>
<dbReference type="PRINTS" id="PR00080">
    <property type="entry name" value="SDRFAMILY"/>
</dbReference>
<dbReference type="InterPro" id="IPR002347">
    <property type="entry name" value="SDR_fam"/>
</dbReference>
<dbReference type="PROSITE" id="PS00061">
    <property type="entry name" value="ADH_SHORT"/>
    <property type="match status" value="1"/>
</dbReference>
<dbReference type="GO" id="GO:0048038">
    <property type="term" value="F:quinone binding"/>
    <property type="evidence" value="ECO:0007669"/>
    <property type="project" value="TreeGrafter"/>
</dbReference>
<dbReference type="InterPro" id="IPR036291">
    <property type="entry name" value="NAD(P)-bd_dom_sf"/>
</dbReference>
<reference evidence="5 6" key="1">
    <citation type="journal article" date="2014" name="Proc. Natl. Acad. Sci. U.S.A.">
        <title>Trajectory and genomic determinants of fungal-pathogen speciation and host adaptation.</title>
        <authorList>
            <person name="Hu X."/>
            <person name="Xiao G."/>
            <person name="Zheng P."/>
            <person name="Shang Y."/>
            <person name="Su Y."/>
            <person name="Zhang X."/>
            <person name="Liu X."/>
            <person name="Zhan S."/>
            <person name="St Leger R.J."/>
            <person name="Wang C."/>
        </authorList>
    </citation>
    <scope>NUCLEOTIDE SEQUENCE [LARGE SCALE GENOMIC DNA]</scope>
    <source>
        <strain evidence="5 6">ARSEF 977</strain>
    </source>
</reference>
<evidence type="ECO:0000313" key="5">
    <source>
        <dbReference type="EMBL" id="KID83532.1"/>
    </source>
</evidence>
<dbReference type="EMBL" id="AZNH01000058">
    <property type="protein sequence ID" value="KID83532.1"/>
    <property type="molecule type" value="Genomic_DNA"/>
</dbReference>
<evidence type="ECO:0000256" key="1">
    <source>
        <dbReference type="ARBA" id="ARBA00006484"/>
    </source>
</evidence>
<name>A0A0B4GV23_METGA</name>
<evidence type="ECO:0000256" key="2">
    <source>
        <dbReference type="ARBA" id="ARBA00015194"/>
    </source>
</evidence>
<dbReference type="SUPFAM" id="SSF51735">
    <property type="entry name" value="NAD(P)-binding Rossmann-fold domains"/>
    <property type="match status" value="1"/>
</dbReference>
<dbReference type="GO" id="GO:0006633">
    <property type="term" value="P:fatty acid biosynthetic process"/>
    <property type="evidence" value="ECO:0007669"/>
    <property type="project" value="TreeGrafter"/>
</dbReference>
<evidence type="ECO:0000313" key="6">
    <source>
        <dbReference type="Proteomes" id="UP000031192"/>
    </source>
</evidence>
<dbReference type="GO" id="GO:0016616">
    <property type="term" value="F:oxidoreductase activity, acting on the CH-OH group of donors, NAD or NADP as acceptor"/>
    <property type="evidence" value="ECO:0007669"/>
    <property type="project" value="TreeGrafter"/>
</dbReference>
<dbReference type="PANTHER" id="PTHR42760:SF122">
    <property type="entry name" value="NAD(P)-BINDING PROTEIN"/>
    <property type="match status" value="1"/>
</dbReference>
<dbReference type="Proteomes" id="UP000031192">
    <property type="component" value="Unassembled WGS sequence"/>
</dbReference>
<evidence type="ECO:0000256" key="4">
    <source>
        <dbReference type="ARBA" id="ARBA00046017"/>
    </source>
</evidence>
<dbReference type="FunFam" id="3.40.50.720:FF:000084">
    <property type="entry name" value="Short-chain dehydrogenase reductase"/>
    <property type="match status" value="1"/>
</dbReference>
<dbReference type="HOGENOM" id="CLU_010194_1_0_1"/>
<gene>
    <name evidence="5" type="ORF">MGU_09202</name>
</gene>
<accession>A0A0B4GV23</accession>
<proteinExistence type="inferred from homology"/>
<dbReference type="Pfam" id="PF13561">
    <property type="entry name" value="adh_short_C2"/>
    <property type="match status" value="1"/>
</dbReference>
<dbReference type="PRINTS" id="PR00081">
    <property type="entry name" value="GDHRDH"/>
</dbReference>